<name>A0A401LST7_9BACE</name>
<reference evidence="2 3" key="1">
    <citation type="submission" date="2018-10" db="EMBL/GenBank/DDBJ databases">
        <title>Draft Genome Sequence of Bacteroides sp. KCTC 15687.</title>
        <authorList>
            <person name="Yu S.Y."/>
            <person name="Kim J.S."/>
            <person name="Oh B.S."/>
            <person name="Park S.H."/>
            <person name="Kang S.W."/>
            <person name="Park J.E."/>
            <person name="Choi S.H."/>
            <person name="Han K.I."/>
            <person name="Lee K.C."/>
            <person name="Eom M.K."/>
            <person name="Suh M.K."/>
            <person name="Lee D.H."/>
            <person name="Yoon H."/>
            <person name="Kim B."/>
            <person name="Yang S.J."/>
            <person name="Lee J.S."/>
            <person name="Lee J.H."/>
        </authorList>
    </citation>
    <scope>NUCLEOTIDE SEQUENCE [LARGE SCALE GENOMIC DNA]</scope>
    <source>
        <strain evidence="2 3">KCTC 15687</strain>
    </source>
</reference>
<feature type="domain" description="Polysaccharide pyruvyl transferase" evidence="1">
    <location>
        <begin position="14"/>
        <end position="309"/>
    </location>
</feature>
<protein>
    <recommendedName>
        <fullName evidence="1">Polysaccharide pyruvyl transferase domain-containing protein</fullName>
    </recommendedName>
</protein>
<gene>
    <name evidence="2" type="ORF">KGMB02408_15040</name>
</gene>
<dbReference type="InterPro" id="IPR007345">
    <property type="entry name" value="Polysacch_pyruvyl_Trfase"/>
</dbReference>
<evidence type="ECO:0000313" key="3">
    <source>
        <dbReference type="Proteomes" id="UP000288079"/>
    </source>
</evidence>
<dbReference type="RefSeq" id="WP_125040738.1">
    <property type="nucleotide sequence ID" value="NZ_BHWB01000003.1"/>
</dbReference>
<dbReference type="AlphaFoldDB" id="A0A401LST7"/>
<proteinExistence type="predicted"/>
<comment type="caution">
    <text evidence="2">The sequence shown here is derived from an EMBL/GenBank/DDBJ whole genome shotgun (WGS) entry which is preliminary data.</text>
</comment>
<organism evidence="2 3">
    <name type="scientific">Bacteroides faecalis</name>
    <dbReference type="NCBI Taxonomy" id="2447885"/>
    <lineage>
        <taxon>Bacteria</taxon>
        <taxon>Pseudomonadati</taxon>
        <taxon>Bacteroidota</taxon>
        <taxon>Bacteroidia</taxon>
        <taxon>Bacteroidales</taxon>
        <taxon>Bacteroidaceae</taxon>
        <taxon>Bacteroides</taxon>
    </lineage>
</organism>
<dbReference type="OrthoDB" id="9799278at2"/>
<evidence type="ECO:0000313" key="2">
    <source>
        <dbReference type="EMBL" id="GCB34559.1"/>
    </source>
</evidence>
<keyword evidence="3" id="KW-1185">Reference proteome</keyword>
<dbReference type="EMBL" id="BHWB01000003">
    <property type="protein sequence ID" value="GCB34559.1"/>
    <property type="molecule type" value="Genomic_DNA"/>
</dbReference>
<dbReference type="Pfam" id="PF04230">
    <property type="entry name" value="PS_pyruv_trans"/>
    <property type="match status" value="1"/>
</dbReference>
<sequence>MRIGVVTFWWTDDNYGQLLQAYGLQMVLREMGHEPFIIKYDRRSDVDHSLKARIHILKDILLLRCSIKKIINRKNEFAENDLRNFSMFRDRYLNFSKLYTTYEELKTDPPLADVYIVGSDQVWHFPSKSFYKLKNWANVYFLNFGSESIKRMSYAASFSLNDISTDFCKFITPLLKRFSLVTVRETSGIPICEKCLVKSPLLALDPTLLLTTNQWKSLALDISYPSNMLLCYLLGNQCAISFDEIYNFSLKYDWNIKYIASQGQKATYDAITPSIEEFLSLVSSAKFVITNSFHGTVFSIIFNVSFLVIPLCGEFQSMNDRIFTLLKIFRLEDRIYSTTEDFYNQLQMNINWESVNSILSERRKEMLDLLNSHINI</sequence>
<accession>A0A401LST7</accession>
<dbReference type="Proteomes" id="UP000288079">
    <property type="component" value="Unassembled WGS sequence"/>
</dbReference>
<evidence type="ECO:0000259" key="1">
    <source>
        <dbReference type="Pfam" id="PF04230"/>
    </source>
</evidence>